<dbReference type="Proteomes" id="UP000325081">
    <property type="component" value="Unassembled WGS sequence"/>
</dbReference>
<gene>
    <name evidence="1" type="ORF">STAS_27387</name>
</gene>
<dbReference type="SUPFAM" id="SSF56112">
    <property type="entry name" value="Protein kinase-like (PK-like)"/>
    <property type="match status" value="1"/>
</dbReference>
<proteinExistence type="predicted"/>
<dbReference type="OrthoDB" id="676979at2759"/>
<sequence length="155" mass="17552">MACEGSTCGLWPVARGPIRCGLELNWIILCFILIQLMNIRIDWNLEASNLANWRPGRNRHLRHTTFMACPMAATISDGFVLGQIHQKQEEDENDDTSTIHFVKHQQSTLVDDGDFACSSTGVAGSYGYIAPEYGYMMKITKKSDVYIHDEDHKKE</sequence>
<dbReference type="EMBL" id="BKCP01009070">
    <property type="protein sequence ID" value="GER50104.1"/>
    <property type="molecule type" value="Genomic_DNA"/>
</dbReference>
<accession>A0A5A7R142</accession>
<keyword evidence="1" id="KW-0675">Receptor</keyword>
<protein>
    <submittedName>
        <fullName evidence="1">Leucine-rich receptor-like protein kinase family protein</fullName>
    </submittedName>
</protein>
<keyword evidence="1" id="KW-0418">Kinase</keyword>
<dbReference type="AlphaFoldDB" id="A0A5A7R142"/>
<keyword evidence="2" id="KW-1185">Reference proteome</keyword>
<dbReference type="GO" id="GO:0016301">
    <property type="term" value="F:kinase activity"/>
    <property type="evidence" value="ECO:0007669"/>
    <property type="project" value="UniProtKB-KW"/>
</dbReference>
<organism evidence="1 2">
    <name type="scientific">Striga asiatica</name>
    <name type="common">Asiatic witchweed</name>
    <name type="synonym">Buchnera asiatica</name>
    <dbReference type="NCBI Taxonomy" id="4170"/>
    <lineage>
        <taxon>Eukaryota</taxon>
        <taxon>Viridiplantae</taxon>
        <taxon>Streptophyta</taxon>
        <taxon>Embryophyta</taxon>
        <taxon>Tracheophyta</taxon>
        <taxon>Spermatophyta</taxon>
        <taxon>Magnoliopsida</taxon>
        <taxon>eudicotyledons</taxon>
        <taxon>Gunneridae</taxon>
        <taxon>Pentapetalae</taxon>
        <taxon>asterids</taxon>
        <taxon>lamiids</taxon>
        <taxon>Lamiales</taxon>
        <taxon>Orobanchaceae</taxon>
        <taxon>Buchnereae</taxon>
        <taxon>Striga</taxon>
    </lineage>
</organism>
<name>A0A5A7R142_STRAF</name>
<comment type="caution">
    <text evidence="1">The sequence shown here is derived from an EMBL/GenBank/DDBJ whole genome shotgun (WGS) entry which is preliminary data.</text>
</comment>
<evidence type="ECO:0000313" key="2">
    <source>
        <dbReference type="Proteomes" id="UP000325081"/>
    </source>
</evidence>
<evidence type="ECO:0000313" key="1">
    <source>
        <dbReference type="EMBL" id="GER50104.1"/>
    </source>
</evidence>
<keyword evidence="1" id="KW-0808">Transferase</keyword>
<dbReference type="InterPro" id="IPR011009">
    <property type="entry name" value="Kinase-like_dom_sf"/>
</dbReference>
<reference evidence="2" key="1">
    <citation type="journal article" date="2019" name="Curr. Biol.">
        <title>Genome Sequence of Striga asiatica Provides Insight into the Evolution of Plant Parasitism.</title>
        <authorList>
            <person name="Yoshida S."/>
            <person name="Kim S."/>
            <person name="Wafula E.K."/>
            <person name="Tanskanen J."/>
            <person name="Kim Y.M."/>
            <person name="Honaas L."/>
            <person name="Yang Z."/>
            <person name="Spallek T."/>
            <person name="Conn C.E."/>
            <person name="Ichihashi Y."/>
            <person name="Cheong K."/>
            <person name="Cui S."/>
            <person name="Der J.P."/>
            <person name="Gundlach H."/>
            <person name="Jiao Y."/>
            <person name="Hori C."/>
            <person name="Ishida J.K."/>
            <person name="Kasahara H."/>
            <person name="Kiba T."/>
            <person name="Kim M.S."/>
            <person name="Koo N."/>
            <person name="Laohavisit A."/>
            <person name="Lee Y.H."/>
            <person name="Lumba S."/>
            <person name="McCourt P."/>
            <person name="Mortimer J.C."/>
            <person name="Mutuku J.M."/>
            <person name="Nomura T."/>
            <person name="Sasaki-Sekimoto Y."/>
            <person name="Seto Y."/>
            <person name="Wang Y."/>
            <person name="Wakatake T."/>
            <person name="Sakakibara H."/>
            <person name="Demura T."/>
            <person name="Yamaguchi S."/>
            <person name="Yoneyama K."/>
            <person name="Manabe R.I."/>
            <person name="Nelson D.C."/>
            <person name="Schulman A.H."/>
            <person name="Timko M.P."/>
            <person name="dePamphilis C.W."/>
            <person name="Choi D."/>
            <person name="Shirasu K."/>
        </authorList>
    </citation>
    <scope>NUCLEOTIDE SEQUENCE [LARGE SCALE GENOMIC DNA]</scope>
    <source>
        <strain evidence="2">cv. UVA1</strain>
    </source>
</reference>